<keyword evidence="8 17" id="KW-0472">Membrane</keyword>
<comment type="subcellular location">
    <subcellularLocation>
        <location evidence="1">Cell membrane</location>
        <topology evidence="1">Single-pass type II membrane protein</topology>
    </subcellularLocation>
</comment>
<comment type="similarity">
    <text evidence="2">Belongs to the glycosyl hydrolase 5 (cellulase A) family.</text>
</comment>
<evidence type="ECO:0000256" key="7">
    <source>
        <dbReference type="ARBA" id="ARBA00022989"/>
    </source>
</evidence>
<dbReference type="Pfam" id="PF00150">
    <property type="entry name" value="Cellulase"/>
    <property type="match status" value="1"/>
</dbReference>
<evidence type="ECO:0000256" key="3">
    <source>
        <dbReference type="ARBA" id="ARBA00022475"/>
    </source>
</evidence>
<keyword evidence="5 19" id="KW-0378">Hydrolase</keyword>
<dbReference type="EMBL" id="ML210239">
    <property type="protein sequence ID" value="TFK22495.1"/>
    <property type="molecule type" value="Genomic_DNA"/>
</dbReference>
<dbReference type="GO" id="GO:0009986">
    <property type="term" value="C:cell surface"/>
    <property type="evidence" value="ECO:0007669"/>
    <property type="project" value="TreeGrafter"/>
</dbReference>
<feature type="region of interest" description="Disordered" evidence="16">
    <location>
        <begin position="128"/>
        <end position="174"/>
    </location>
</feature>
<dbReference type="PANTHER" id="PTHR31297">
    <property type="entry name" value="GLUCAN ENDO-1,6-BETA-GLUCOSIDASE B"/>
    <property type="match status" value="1"/>
</dbReference>
<evidence type="ECO:0000256" key="6">
    <source>
        <dbReference type="ARBA" id="ARBA00022968"/>
    </source>
</evidence>
<feature type="domain" description="Glycoside hydrolase family 5" evidence="18">
    <location>
        <begin position="268"/>
        <end position="423"/>
    </location>
</feature>
<evidence type="ECO:0000256" key="9">
    <source>
        <dbReference type="ARBA" id="ARBA00023180"/>
    </source>
</evidence>
<comment type="function">
    <text evidence="13">Glucosidase involved in the degradation of cellulosic biomass. Active on lichenan.</text>
</comment>
<evidence type="ECO:0000256" key="4">
    <source>
        <dbReference type="ARBA" id="ARBA00022692"/>
    </source>
</evidence>
<organism evidence="19 20">
    <name type="scientific">Coprinopsis marcescibilis</name>
    <name type="common">Agaric fungus</name>
    <name type="synonym">Psathyrella marcescibilis</name>
    <dbReference type="NCBI Taxonomy" id="230819"/>
    <lineage>
        <taxon>Eukaryota</taxon>
        <taxon>Fungi</taxon>
        <taxon>Dikarya</taxon>
        <taxon>Basidiomycota</taxon>
        <taxon>Agaricomycotina</taxon>
        <taxon>Agaricomycetes</taxon>
        <taxon>Agaricomycetidae</taxon>
        <taxon>Agaricales</taxon>
        <taxon>Agaricineae</taxon>
        <taxon>Psathyrellaceae</taxon>
        <taxon>Coprinopsis</taxon>
    </lineage>
</organism>
<dbReference type="EC" id="3.2.1.58" evidence="14"/>
<feature type="transmembrane region" description="Helical" evidence="17">
    <location>
        <begin position="98"/>
        <end position="122"/>
    </location>
</feature>
<proteinExistence type="inferred from homology"/>
<keyword evidence="3" id="KW-1003">Cell membrane</keyword>
<reference evidence="19 20" key="1">
    <citation type="journal article" date="2019" name="Nat. Ecol. Evol.">
        <title>Megaphylogeny resolves global patterns of mushroom evolution.</title>
        <authorList>
            <person name="Varga T."/>
            <person name="Krizsan K."/>
            <person name="Foldi C."/>
            <person name="Dima B."/>
            <person name="Sanchez-Garcia M."/>
            <person name="Sanchez-Ramirez S."/>
            <person name="Szollosi G.J."/>
            <person name="Szarkandi J.G."/>
            <person name="Papp V."/>
            <person name="Albert L."/>
            <person name="Andreopoulos W."/>
            <person name="Angelini C."/>
            <person name="Antonin V."/>
            <person name="Barry K.W."/>
            <person name="Bougher N.L."/>
            <person name="Buchanan P."/>
            <person name="Buyck B."/>
            <person name="Bense V."/>
            <person name="Catcheside P."/>
            <person name="Chovatia M."/>
            <person name="Cooper J."/>
            <person name="Damon W."/>
            <person name="Desjardin D."/>
            <person name="Finy P."/>
            <person name="Geml J."/>
            <person name="Haridas S."/>
            <person name="Hughes K."/>
            <person name="Justo A."/>
            <person name="Karasinski D."/>
            <person name="Kautmanova I."/>
            <person name="Kiss B."/>
            <person name="Kocsube S."/>
            <person name="Kotiranta H."/>
            <person name="LaButti K.M."/>
            <person name="Lechner B.E."/>
            <person name="Liimatainen K."/>
            <person name="Lipzen A."/>
            <person name="Lukacs Z."/>
            <person name="Mihaltcheva S."/>
            <person name="Morgado L.N."/>
            <person name="Niskanen T."/>
            <person name="Noordeloos M.E."/>
            <person name="Ohm R.A."/>
            <person name="Ortiz-Santana B."/>
            <person name="Ovrebo C."/>
            <person name="Racz N."/>
            <person name="Riley R."/>
            <person name="Savchenko A."/>
            <person name="Shiryaev A."/>
            <person name="Soop K."/>
            <person name="Spirin V."/>
            <person name="Szebenyi C."/>
            <person name="Tomsovsky M."/>
            <person name="Tulloss R.E."/>
            <person name="Uehling J."/>
            <person name="Grigoriev I.V."/>
            <person name="Vagvolgyi C."/>
            <person name="Papp T."/>
            <person name="Martin F.M."/>
            <person name="Miettinen O."/>
            <person name="Hibbett D.S."/>
            <person name="Nagy L.G."/>
        </authorList>
    </citation>
    <scope>NUCLEOTIDE SEQUENCE [LARGE SCALE GENOMIC DNA]</scope>
    <source>
        <strain evidence="19 20">CBS 121175</strain>
    </source>
</reference>
<feature type="compositionally biased region" description="Polar residues" evidence="16">
    <location>
        <begin position="128"/>
        <end position="145"/>
    </location>
</feature>
<sequence>MAGHYQRASLTDPNASQIFVPETKPEGGPYGFYDNPSNAQSSFLNNETFPLKERTGGNPYRDSEASAYSTRDELDPPFQVPVATRGAPLQRPKSSRKLMIGCIILALLILALVIVLPIYFVVIRPKSDASNTGNSSGGAQTNGPSGTADAPEPSNTTPARLTRGGDDSEVTMSNGTTFTYRNRLGGIWVHDPEDPFNLDAYPNSFTPPLNTSWRWGFDRVYGVNLGGLFVLEPFINPDVFQAYPGAVDEYTLTELMRAEGPRGLDALERHYQTFITEQDIAEIAAAGLNWLRVPIGFWAIETYDGEPFLERVSWKYFLQIVEWARKYGLRIYLDLHAVPGSQNAMNHSARRGQINFLAGNMGLANAQRTLYYLRILVQFISQPQYKDVIPMFGIVNEPQSRGIGQETLRSFYLEAYNMIREITGFGEGNGPVRFNLPSDLIFFLRFEQYIVVGDGFRVTQEWLGLMPNADRFVVDAHPYLAFDEGGPNLDPLDVPAPGGGLGGNWPLTACQRWSYINETKSQLGVTIGGEFSAAINDCGLFLREVDRDSVHPQCELYNDYRSWSPELKQGLRAFVDASFDVIGDFFFWTWKIGPSRVSGQIETPFWSYELGLREGWIPRDPRESIGKCAEVGFVPTTTFDGNYQPWHTGAVQNPVIPAEYVAANPWPPAVLLNTSFGDGNLELLPTYVATASPVITLPVEASLYSGVKDPSVTQGLDGWTNDNDRELAVGPIEGCDYPDTWRGEFDELPTVPCTVESAGGADDRRRRRRR</sequence>
<keyword evidence="7 17" id="KW-1133">Transmembrane helix</keyword>
<dbReference type="GO" id="GO:0004338">
    <property type="term" value="F:glucan exo-1,3-beta-glucosidase activity"/>
    <property type="evidence" value="ECO:0007669"/>
    <property type="project" value="UniProtKB-EC"/>
</dbReference>
<evidence type="ECO:0000256" key="15">
    <source>
        <dbReference type="ARBA" id="ARBA00041260"/>
    </source>
</evidence>
<evidence type="ECO:0000256" key="11">
    <source>
        <dbReference type="ARBA" id="ARBA00023316"/>
    </source>
</evidence>
<evidence type="ECO:0000256" key="5">
    <source>
        <dbReference type="ARBA" id="ARBA00022801"/>
    </source>
</evidence>
<feature type="region of interest" description="Disordered" evidence="16">
    <location>
        <begin position="1"/>
        <end position="21"/>
    </location>
</feature>
<evidence type="ECO:0000256" key="8">
    <source>
        <dbReference type="ARBA" id="ARBA00023136"/>
    </source>
</evidence>
<dbReference type="PANTHER" id="PTHR31297:SF34">
    <property type="entry name" value="GLUCAN 1,3-BETA-GLUCOSIDASE 2"/>
    <property type="match status" value="1"/>
</dbReference>
<name>A0A5C3KQS9_COPMA</name>
<keyword evidence="4 17" id="KW-0812">Transmembrane</keyword>
<evidence type="ECO:0000256" key="2">
    <source>
        <dbReference type="ARBA" id="ARBA00005641"/>
    </source>
</evidence>
<feature type="compositionally biased region" description="Polar residues" evidence="16">
    <location>
        <begin position="8"/>
        <end position="17"/>
    </location>
</feature>
<dbReference type="GO" id="GO:0005576">
    <property type="term" value="C:extracellular region"/>
    <property type="evidence" value="ECO:0007669"/>
    <property type="project" value="TreeGrafter"/>
</dbReference>
<feature type="region of interest" description="Disordered" evidence="16">
    <location>
        <begin position="50"/>
        <end position="91"/>
    </location>
</feature>
<evidence type="ECO:0000256" key="16">
    <source>
        <dbReference type="SAM" id="MobiDB-lite"/>
    </source>
</evidence>
<keyword evidence="10" id="KW-0326">Glycosidase</keyword>
<dbReference type="OrthoDB" id="62120at2759"/>
<dbReference type="STRING" id="230819.A0A5C3KQS9"/>
<keyword evidence="11" id="KW-0961">Cell wall biogenesis/degradation</keyword>
<dbReference type="AlphaFoldDB" id="A0A5C3KQS9"/>
<evidence type="ECO:0000256" key="12">
    <source>
        <dbReference type="ARBA" id="ARBA00036824"/>
    </source>
</evidence>
<evidence type="ECO:0000313" key="20">
    <source>
        <dbReference type="Proteomes" id="UP000307440"/>
    </source>
</evidence>
<dbReference type="SUPFAM" id="SSF51445">
    <property type="entry name" value="(Trans)glycosidases"/>
    <property type="match status" value="1"/>
</dbReference>
<dbReference type="GO" id="GO:0005886">
    <property type="term" value="C:plasma membrane"/>
    <property type="evidence" value="ECO:0007669"/>
    <property type="project" value="UniProtKB-SubCell"/>
</dbReference>
<dbReference type="InterPro" id="IPR050386">
    <property type="entry name" value="Glycosyl_hydrolase_5"/>
</dbReference>
<evidence type="ECO:0000313" key="19">
    <source>
        <dbReference type="EMBL" id="TFK22495.1"/>
    </source>
</evidence>
<evidence type="ECO:0000259" key="18">
    <source>
        <dbReference type="Pfam" id="PF00150"/>
    </source>
</evidence>
<keyword evidence="9" id="KW-0325">Glycoprotein</keyword>
<evidence type="ECO:0000256" key="10">
    <source>
        <dbReference type="ARBA" id="ARBA00023295"/>
    </source>
</evidence>
<protein>
    <recommendedName>
        <fullName evidence="14">glucan 1,3-beta-glucosidase</fullName>
        <ecNumber evidence="14">3.2.1.58</ecNumber>
    </recommendedName>
    <alternativeName>
        <fullName evidence="15">Exo-1,3-beta-glucanase D</fullName>
    </alternativeName>
</protein>
<dbReference type="InterPro" id="IPR017853">
    <property type="entry name" value="GH"/>
</dbReference>
<dbReference type="GO" id="GO:0071555">
    <property type="term" value="P:cell wall organization"/>
    <property type="evidence" value="ECO:0007669"/>
    <property type="project" value="UniProtKB-KW"/>
</dbReference>
<accession>A0A5C3KQS9</accession>
<dbReference type="Gene3D" id="3.20.20.80">
    <property type="entry name" value="Glycosidases"/>
    <property type="match status" value="1"/>
</dbReference>
<dbReference type="GO" id="GO:0009251">
    <property type="term" value="P:glucan catabolic process"/>
    <property type="evidence" value="ECO:0007669"/>
    <property type="project" value="TreeGrafter"/>
</dbReference>
<dbReference type="InterPro" id="IPR001547">
    <property type="entry name" value="Glyco_hydro_5"/>
</dbReference>
<dbReference type="Proteomes" id="UP000307440">
    <property type="component" value="Unassembled WGS sequence"/>
</dbReference>
<evidence type="ECO:0000256" key="13">
    <source>
        <dbReference type="ARBA" id="ARBA00037126"/>
    </source>
</evidence>
<gene>
    <name evidence="19" type="ORF">FA15DRAFT_516580</name>
</gene>
<comment type="catalytic activity">
    <reaction evidence="12">
        <text>Successive hydrolysis of beta-D-glucose units from the non-reducing ends of (1-&gt;3)-beta-D-glucans, releasing alpha-glucose.</text>
        <dbReference type="EC" id="3.2.1.58"/>
    </reaction>
</comment>
<evidence type="ECO:0000256" key="1">
    <source>
        <dbReference type="ARBA" id="ARBA00004401"/>
    </source>
</evidence>
<evidence type="ECO:0000256" key="17">
    <source>
        <dbReference type="SAM" id="Phobius"/>
    </source>
</evidence>
<evidence type="ECO:0000256" key="14">
    <source>
        <dbReference type="ARBA" id="ARBA00038929"/>
    </source>
</evidence>
<keyword evidence="6" id="KW-0735">Signal-anchor</keyword>
<keyword evidence="20" id="KW-1185">Reference proteome</keyword>